<dbReference type="GO" id="GO:0008758">
    <property type="term" value="F:UDP-2,3-diacylglucosamine hydrolase activity"/>
    <property type="evidence" value="ECO:0007669"/>
    <property type="project" value="UniProtKB-UniRule"/>
</dbReference>
<keyword evidence="8 10" id="KW-0472">Membrane</keyword>
<feature type="binding site" evidence="10">
    <location>
        <position position="196"/>
    </location>
    <ligand>
        <name>Mn(2+)</name>
        <dbReference type="ChEBI" id="CHEBI:29035"/>
        <label>1</label>
    </ligand>
</feature>
<name>A0A222P286_9GAMM</name>
<sequence>MLDAVFISDLHLHPNEAQINARFNAFIDWAAANTRVLYILGDFFHAWAGDDGLEPWSRAIAQRLYWLSQQKVKIYYLHGNRDFLVGTRFAKMAGMEILAEPAIISLHTKVMLVHGDRYCTNDRTHQWFRRLTRNRWFIQLFLHLPLSLRQRLVNKVRQHSQNNKSKSISDMNVVETTMLNHMQTQNINILIHGHTHKPGLRNYEYNKNKYSQYVLSDWDNNPQLLCYNKTNGFNFVRFSGETV</sequence>
<dbReference type="UniPathway" id="UPA00359">
    <property type="reaction ID" value="UER00480"/>
</dbReference>
<keyword evidence="13" id="KW-1185">Reference proteome</keyword>
<dbReference type="HAMAP" id="MF_00575">
    <property type="entry name" value="LpxH"/>
    <property type="match status" value="1"/>
</dbReference>
<gene>
    <name evidence="10 12" type="primary">lpxH</name>
    <name evidence="12" type="ORF">clem_07005</name>
</gene>
<dbReference type="PANTHER" id="PTHR34990:SF1">
    <property type="entry name" value="UDP-2,3-DIACYLGLUCOSAMINE HYDROLASE"/>
    <property type="match status" value="1"/>
</dbReference>
<feature type="binding site" evidence="10">
    <location>
        <position position="11"/>
    </location>
    <ligand>
        <name>Mn(2+)</name>
        <dbReference type="ChEBI" id="CHEBI:29035"/>
        <label>1</label>
    </ligand>
</feature>
<feature type="binding site" evidence="10">
    <location>
        <position position="80"/>
    </location>
    <ligand>
        <name>Mn(2+)</name>
        <dbReference type="ChEBI" id="CHEBI:29035"/>
        <label>2</label>
    </ligand>
</feature>
<reference evidence="13" key="1">
    <citation type="submission" date="2016-07" db="EMBL/GenBank/DDBJ databases">
        <authorList>
            <person name="Florea S."/>
            <person name="Webb J.S."/>
            <person name="Jaromczyk J."/>
            <person name="Schardl C.L."/>
        </authorList>
    </citation>
    <scope>NUCLEOTIDE SEQUENCE [LARGE SCALE GENOMIC DNA]</scope>
    <source>
        <strain evidence="13">CDC-D5610</strain>
    </source>
</reference>
<dbReference type="SUPFAM" id="SSF56300">
    <property type="entry name" value="Metallo-dependent phosphatases"/>
    <property type="match status" value="1"/>
</dbReference>
<feature type="binding site" evidence="10">
    <location>
        <position position="166"/>
    </location>
    <ligand>
        <name>substrate</name>
    </ligand>
</feature>
<feature type="binding site" evidence="10">
    <location>
        <position position="42"/>
    </location>
    <ligand>
        <name>Mn(2+)</name>
        <dbReference type="ChEBI" id="CHEBI:29035"/>
        <label>1</label>
    </ligand>
</feature>
<dbReference type="InterPro" id="IPR043461">
    <property type="entry name" value="LpxH-like"/>
</dbReference>
<comment type="cofactor">
    <cofactor evidence="10">
        <name>Mn(2+)</name>
        <dbReference type="ChEBI" id="CHEBI:29035"/>
    </cofactor>
    <text evidence="10">Binds 2 Mn(2+) ions per subunit in a binuclear metal center.</text>
</comment>
<proteinExistence type="inferred from homology"/>
<keyword evidence="6 10" id="KW-0378">Hydrolase</keyword>
<evidence type="ECO:0000256" key="2">
    <source>
        <dbReference type="ARBA" id="ARBA00022516"/>
    </source>
</evidence>
<keyword evidence="4 10" id="KW-0441">Lipid A biosynthesis</keyword>
<feature type="binding site" evidence="10">
    <location>
        <position position="160"/>
    </location>
    <ligand>
        <name>substrate</name>
    </ligand>
</feature>
<dbReference type="NCBIfam" id="NF003743">
    <property type="entry name" value="PRK05340.1"/>
    <property type="match status" value="1"/>
</dbReference>
<dbReference type="InterPro" id="IPR010138">
    <property type="entry name" value="UDP-diacylglucosamine_Hdrlase"/>
</dbReference>
<feature type="binding site" evidence="10">
    <location>
        <begin position="80"/>
        <end position="81"/>
    </location>
    <ligand>
        <name>substrate</name>
    </ligand>
</feature>
<feature type="binding site" evidence="10">
    <location>
        <position position="9"/>
    </location>
    <ligand>
        <name>Mn(2+)</name>
        <dbReference type="ChEBI" id="CHEBI:29035"/>
        <label>1</label>
    </ligand>
</feature>
<evidence type="ECO:0000256" key="8">
    <source>
        <dbReference type="ARBA" id="ARBA00023136"/>
    </source>
</evidence>
<organism evidence="12 13">
    <name type="scientific">Legionella clemsonensis</name>
    <dbReference type="NCBI Taxonomy" id="1867846"/>
    <lineage>
        <taxon>Bacteria</taxon>
        <taxon>Pseudomonadati</taxon>
        <taxon>Pseudomonadota</taxon>
        <taxon>Gammaproteobacteria</taxon>
        <taxon>Legionellales</taxon>
        <taxon>Legionellaceae</taxon>
        <taxon>Legionella</taxon>
    </lineage>
</organism>
<dbReference type="RefSeq" id="WP_094090959.1">
    <property type="nucleotide sequence ID" value="NZ_CP016397.1"/>
</dbReference>
<comment type="similarity">
    <text evidence="10">Belongs to the LpxH family.</text>
</comment>
<accession>A0A222P286</accession>
<dbReference type="GO" id="GO:0019897">
    <property type="term" value="C:extrinsic component of plasma membrane"/>
    <property type="evidence" value="ECO:0007669"/>
    <property type="project" value="UniProtKB-UniRule"/>
</dbReference>
<feature type="domain" description="Calcineurin-like phosphoesterase" evidence="11">
    <location>
        <begin position="5"/>
        <end position="198"/>
    </location>
</feature>
<keyword evidence="1 10" id="KW-1003">Cell membrane</keyword>
<dbReference type="InterPro" id="IPR004843">
    <property type="entry name" value="Calcineurin-like_PHP"/>
</dbReference>
<comment type="function">
    <text evidence="10">Hydrolyzes the pyrophosphate bond of UDP-2,3-diacylglucosamine to yield 2,3-diacylglucosamine 1-phosphate (lipid X) and UMP by catalyzing the attack of water at the alpha-P atom. Involved in the biosynthesis of lipid A, a phosphorylated glycolipid that anchors the lipopolysaccharide to the outer membrane of the cell.</text>
</comment>
<keyword evidence="2 10" id="KW-0444">Lipid biosynthesis</keyword>
<dbReference type="InterPro" id="IPR029052">
    <property type="entry name" value="Metallo-depent_PP-like"/>
</dbReference>
<dbReference type="EMBL" id="CP016397">
    <property type="protein sequence ID" value="ASQ45956.1"/>
    <property type="molecule type" value="Genomic_DNA"/>
</dbReference>
<evidence type="ECO:0000313" key="13">
    <source>
        <dbReference type="Proteomes" id="UP000201728"/>
    </source>
</evidence>
<dbReference type="PANTHER" id="PTHR34990">
    <property type="entry name" value="UDP-2,3-DIACYLGLUCOSAMINE HYDROLASE-RELATED"/>
    <property type="match status" value="1"/>
</dbReference>
<feature type="binding site" evidence="10">
    <location>
        <position position="194"/>
    </location>
    <ligand>
        <name>substrate</name>
    </ligand>
</feature>
<comment type="catalytic activity">
    <reaction evidence="10">
        <text>UDP-2-N,3-O-bis[(3R)-3-hydroxytetradecanoyl]-alpha-D-glucosamine + H2O = 2-N,3-O-bis[(3R)-3-hydroxytetradecanoyl]-alpha-D-glucosaminyl 1-phosphate + UMP + 2 H(+)</text>
        <dbReference type="Rhea" id="RHEA:25213"/>
        <dbReference type="ChEBI" id="CHEBI:15377"/>
        <dbReference type="ChEBI" id="CHEBI:15378"/>
        <dbReference type="ChEBI" id="CHEBI:57865"/>
        <dbReference type="ChEBI" id="CHEBI:57957"/>
        <dbReference type="ChEBI" id="CHEBI:78847"/>
        <dbReference type="EC" id="3.6.1.54"/>
    </reaction>
</comment>
<feature type="binding site" evidence="10">
    <location>
        <position position="163"/>
    </location>
    <ligand>
        <name>substrate</name>
    </ligand>
</feature>
<comment type="pathway">
    <text evidence="10">Glycolipid biosynthesis; lipid IV(A) biosynthesis; lipid IV(A) from (3R)-3-hydroxytetradecanoyl-[acyl-carrier-protein] and UDP-N-acetyl-alpha-D-glucosamine: step 4/6.</text>
</comment>
<feature type="binding site" evidence="10">
    <location>
        <position position="194"/>
    </location>
    <ligand>
        <name>Mn(2+)</name>
        <dbReference type="ChEBI" id="CHEBI:29035"/>
        <label>2</label>
    </ligand>
</feature>
<evidence type="ECO:0000259" key="11">
    <source>
        <dbReference type="Pfam" id="PF00149"/>
    </source>
</evidence>
<keyword evidence="9 10" id="KW-0464">Manganese</keyword>
<dbReference type="GO" id="GO:0030145">
    <property type="term" value="F:manganese ion binding"/>
    <property type="evidence" value="ECO:0007669"/>
    <property type="project" value="UniProtKB-UniRule"/>
</dbReference>
<dbReference type="KEGG" id="lcd:clem_07005"/>
<feature type="binding site" evidence="10">
    <location>
        <position position="122"/>
    </location>
    <ligand>
        <name>substrate</name>
    </ligand>
</feature>
<protein>
    <recommendedName>
        <fullName evidence="10">UDP-2,3-diacylglucosamine hydrolase</fullName>
        <ecNumber evidence="10">3.6.1.54</ecNumber>
    </recommendedName>
    <alternativeName>
        <fullName evidence="10">UDP-2,3-diacylglucosamine diphosphatase</fullName>
    </alternativeName>
</protein>
<dbReference type="EC" id="3.6.1.54" evidence="10"/>
<dbReference type="Gene3D" id="3.60.21.10">
    <property type="match status" value="1"/>
</dbReference>
<dbReference type="AlphaFoldDB" id="A0A222P286"/>
<evidence type="ECO:0000256" key="7">
    <source>
        <dbReference type="ARBA" id="ARBA00023098"/>
    </source>
</evidence>
<dbReference type="Proteomes" id="UP000201728">
    <property type="component" value="Chromosome"/>
</dbReference>
<evidence type="ECO:0000256" key="6">
    <source>
        <dbReference type="ARBA" id="ARBA00022801"/>
    </source>
</evidence>
<evidence type="ECO:0000313" key="12">
    <source>
        <dbReference type="EMBL" id="ASQ45956.1"/>
    </source>
</evidence>
<dbReference type="CDD" id="cd07398">
    <property type="entry name" value="MPP_YbbF-LpxH"/>
    <property type="match status" value="1"/>
</dbReference>
<dbReference type="GO" id="GO:0009245">
    <property type="term" value="P:lipid A biosynthetic process"/>
    <property type="evidence" value="ECO:0007669"/>
    <property type="project" value="UniProtKB-UniRule"/>
</dbReference>
<dbReference type="OrthoDB" id="9783283at2"/>
<evidence type="ECO:0000256" key="10">
    <source>
        <dbReference type="HAMAP-Rule" id="MF_00575"/>
    </source>
</evidence>
<evidence type="ECO:0000256" key="3">
    <source>
        <dbReference type="ARBA" id="ARBA00022519"/>
    </source>
</evidence>
<keyword evidence="3 10" id="KW-0997">Cell inner membrane</keyword>
<keyword evidence="7 10" id="KW-0443">Lipid metabolism</keyword>
<evidence type="ECO:0000256" key="1">
    <source>
        <dbReference type="ARBA" id="ARBA00022475"/>
    </source>
</evidence>
<dbReference type="Pfam" id="PF00149">
    <property type="entry name" value="Metallophos"/>
    <property type="match status" value="1"/>
</dbReference>
<evidence type="ECO:0000256" key="9">
    <source>
        <dbReference type="ARBA" id="ARBA00023211"/>
    </source>
</evidence>
<evidence type="ECO:0000256" key="5">
    <source>
        <dbReference type="ARBA" id="ARBA00022723"/>
    </source>
</evidence>
<evidence type="ECO:0000256" key="4">
    <source>
        <dbReference type="ARBA" id="ARBA00022556"/>
    </source>
</evidence>
<feature type="binding site" evidence="10">
    <location>
        <position position="114"/>
    </location>
    <ligand>
        <name>Mn(2+)</name>
        <dbReference type="ChEBI" id="CHEBI:29035"/>
        <label>2</label>
    </ligand>
</feature>
<feature type="binding site" evidence="10">
    <location>
        <position position="42"/>
    </location>
    <ligand>
        <name>Mn(2+)</name>
        <dbReference type="ChEBI" id="CHEBI:29035"/>
        <label>2</label>
    </ligand>
</feature>
<keyword evidence="5 10" id="KW-0479">Metal-binding</keyword>
<dbReference type="NCBIfam" id="TIGR01854">
    <property type="entry name" value="lipid_A_lpxH"/>
    <property type="match status" value="1"/>
</dbReference>
<comment type="subcellular location">
    <subcellularLocation>
        <location evidence="10">Cell inner membrane</location>
        <topology evidence="10">Peripheral membrane protein</topology>
        <orientation evidence="10">Cytoplasmic side</orientation>
    </subcellularLocation>
</comment>
<dbReference type="GO" id="GO:0005737">
    <property type="term" value="C:cytoplasm"/>
    <property type="evidence" value="ECO:0007669"/>
    <property type="project" value="InterPro"/>
</dbReference>